<dbReference type="NCBIfam" id="TIGR00149">
    <property type="entry name" value="TIGR00149_YjbQ"/>
    <property type="match status" value="1"/>
</dbReference>
<dbReference type="Pfam" id="PF01894">
    <property type="entry name" value="YjbQ"/>
    <property type="match status" value="1"/>
</dbReference>
<evidence type="ECO:0000313" key="3">
    <source>
        <dbReference type="Proteomes" id="UP000011593"/>
    </source>
</evidence>
<comment type="caution">
    <text evidence="2">The sequence shown here is derived from an EMBL/GenBank/DDBJ whole genome shotgun (WGS) entry which is preliminary data.</text>
</comment>
<dbReference type="AlphaFoldDB" id="L9YML2"/>
<sequence>MGRWSVVVVRAGTETEPFLAAVGQPMTFTVETDERLTTVDVTESIAAAVPDDCESGTCTAFVEHTTAALVVQENEPRLRGDLESFLRDLVPDSGHAHDELDGNADSHLRATLLGPDVTVPVADGEPALGTWQSVLLVECDGPRTRTVSVTTTEA</sequence>
<dbReference type="PANTHER" id="PTHR30615">
    <property type="entry name" value="UNCHARACTERIZED PROTEIN YJBQ-RELATED"/>
    <property type="match status" value="1"/>
</dbReference>
<organism evidence="2 3">
    <name type="scientific">Natrinema pellirubrum (strain DSM 15624 / CIP 106293 / JCM 10476 / NCIMB 786 / 157)</name>
    <dbReference type="NCBI Taxonomy" id="797303"/>
    <lineage>
        <taxon>Archaea</taxon>
        <taxon>Methanobacteriati</taxon>
        <taxon>Methanobacteriota</taxon>
        <taxon>Stenosarchaea group</taxon>
        <taxon>Halobacteria</taxon>
        <taxon>Halobacteriales</taxon>
        <taxon>Natrialbaceae</taxon>
        <taxon>Natrinema</taxon>
    </lineage>
</organism>
<dbReference type="Proteomes" id="UP000011593">
    <property type="component" value="Unassembled WGS sequence"/>
</dbReference>
<dbReference type="InterPro" id="IPR001602">
    <property type="entry name" value="UPF0047_YjbQ-like"/>
</dbReference>
<comment type="similarity">
    <text evidence="1">Belongs to the UPF0047 family.</text>
</comment>
<dbReference type="EMBL" id="AOIE01000071">
    <property type="protein sequence ID" value="ELY74138.1"/>
    <property type="molecule type" value="Genomic_DNA"/>
</dbReference>
<name>L9YML2_NATP1</name>
<evidence type="ECO:0000313" key="2">
    <source>
        <dbReference type="EMBL" id="ELY74138.1"/>
    </source>
</evidence>
<dbReference type="SUPFAM" id="SSF111038">
    <property type="entry name" value="YjbQ-like"/>
    <property type="match status" value="1"/>
</dbReference>
<gene>
    <name evidence="2" type="ORF">C488_11859</name>
</gene>
<reference evidence="2 3" key="1">
    <citation type="journal article" date="2014" name="PLoS Genet.">
        <title>Phylogenetically driven sequencing of extremely halophilic archaea reveals strategies for static and dynamic osmo-response.</title>
        <authorList>
            <person name="Becker E.A."/>
            <person name="Seitzer P.M."/>
            <person name="Tritt A."/>
            <person name="Larsen D."/>
            <person name="Krusor M."/>
            <person name="Yao A.I."/>
            <person name="Wu D."/>
            <person name="Madern D."/>
            <person name="Eisen J.A."/>
            <person name="Darling A.E."/>
            <person name="Facciotti M.T."/>
        </authorList>
    </citation>
    <scope>NUCLEOTIDE SEQUENCE [LARGE SCALE GENOMIC DNA]</scope>
    <source>
        <strain evidence="2 3">DSM 15624</strain>
    </source>
</reference>
<evidence type="ECO:0008006" key="4">
    <source>
        <dbReference type="Google" id="ProtNLM"/>
    </source>
</evidence>
<protein>
    <recommendedName>
        <fullName evidence="4">Secondary thiamine-phosphate synthase enzyme</fullName>
    </recommendedName>
</protein>
<dbReference type="InterPro" id="IPR035917">
    <property type="entry name" value="YjbQ-like_sf"/>
</dbReference>
<dbReference type="PATRIC" id="fig|797303.5.peg.2393"/>
<dbReference type="PANTHER" id="PTHR30615:SF8">
    <property type="entry name" value="UPF0047 PROTEIN C4A8.02C"/>
    <property type="match status" value="1"/>
</dbReference>
<evidence type="ECO:0000256" key="1">
    <source>
        <dbReference type="ARBA" id="ARBA00005534"/>
    </source>
</evidence>
<dbReference type="Gene3D" id="2.60.120.460">
    <property type="entry name" value="YjbQ-like"/>
    <property type="match status" value="1"/>
</dbReference>
<proteinExistence type="inferred from homology"/>
<accession>L9YML2</accession>
<keyword evidence="3" id="KW-1185">Reference proteome</keyword>